<dbReference type="EMBL" id="AABVLA010000065">
    <property type="protein sequence ID" value="EAJ1622846.1"/>
    <property type="molecule type" value="Genomic_DNA"/>
</dbReference>
<keyword evidence="3" id="KW-0786">Thiamine pyrophosphate</keyword>
<dbReference type="Gene3D" id="3.40.50.970">
    <property type="match status" value="1"/>
</dbReference>
<feature type="domain" description="Transketolase N-terminal" evidence="4">
    <location>
        <begin position="4"/>
        <end position="265"/>
    </location>
</feature>
<evidence type="ECO:0000256" key="2">
    <source>
        <dbReference type="ARBA" id="ARBA00007131"/>
    </source>
</evidence>
<reference evidence="6" key="1">
    <citation type="submission" date="2018-08" db="EMBL/GenBank/DDBJ databases">
        <authorList>
            <consortium name="PulseNet: The National Subtyping Network for Foodborne Disease Surveillance"/>
            <person name="Tarr C.L."/>
            <person name="Trees E."/>
            <person name="Katz L.S."/>
            <person name="Carleton-Romer H.A."/>
            <person name="Stroika S."/>
            <person name="Kucerova Z."/>
            <person name="Roache K.F."/>
            <person name="Sabol A.L."/>
            <person name="Besser J."/>
            <person name="Gerner-Smidt P."/>
        </authorList>
    </citation>
    <scope>NUCLEOTIDE SEQUENCE</scope>
    <source>
        <strain evidence="5 7">PNUSAC003104</strain>
        <strain evidence="6">PNUSAC005770</strain>
    </source>
</reference>
<dbReference type="AlphaFoldDB" id="A0A5L8Z1H2"/>
<name>A0A5L8Z1H2_CAMUP</name>
<evidence type="ECO:0000313" key="6">
    <source>
        <dbReference type="EMBL" id="EAL8904400.1"/>
    </source>
</evidence>
<comment type="cofactor">
    <cofactor evidence="1">
        <name>thiamine diphosphate</name>
        <dbReference type="ChEBI" id="CHEBI:58937"/>
    </cofactor>
</comment>
<accession>A0A5L8Z1H2</accession>
<sequence length="268" mass="30328">MKENIAKSIKKTMLEVSFKVRGAHMGSNLSCIDILGALYFDVMNIGEENFEKRDIFILSKAHSALALYCTLYHRGLISKKELDGYYVNDGILPAHLDRFSCKYVEFSGGSLGHGLPIALGYAFSLKQQYFKNKKEKIRNVYCLMGDGEIQEGSVWEAAMLASKLELGNLVALVDYNNLQGYGRAKELVSMDPLDKKWESFGWDCVVVDGHNCTEITNAIKKYKSENKPLCIVCKTVKGKGVSFMEDRLEWHYYAISEDELKQALEELK</sequence>
<evidence type="ECO:0000313" key="7">
    <source>
        <dbReference type="Proteomes" id="UP000535305"/>
    </source>
</evidence>
<evidence type="ECO:0000256" key="1">
    <source>
        <dbReference type="ARBA" id="ARBA00001964"/>
    </source>
</evidence>
<dbReference type="SUPFAM" id="SSF52518">
    <property type="entry name" value="Thiamin diphosphate-binding fold (THDP-binding)"/>
    <property type="match status" value="1"/>
</dbReference>
<evidence type="ECO:0000259" key="4">
    <source>
        <dbReference type="Pfam" id="PF00456"/>
    </source>
</evidence>
<dbReference type="Pfam" id="PF00456">
    <property type="entry name" value="Transketolase_N"/>
    <property type="match status" value="1"/>
</dbReference>
<dbReference type="RefSeq" id="WP_220516025.1">
    <property type="nucleotide sequence ID" value="NZ_CBCVRH010000007.1"/>
</dbReference>
<dbReference type="CDD" id="cd02012">
    <property type="entry name" value="TPP_TK"/>
    <property type="match status" value="1"/>
</dbReference>
<comment type="similarity">
    <text evidence="2">Belongs to the transketolase family.</text>
</comment>
<dbReference type="PANTHER" id="PTHR47514:SF1">
    <property type="entry name" value="TRANSKETOLASE N-TERMINAL SECTION-RELATED"/>
    <property type="match status" value="1"/>
</dbReference>
<protein>
    <submittedName>
        <fullName evidence="6">Transketolase</fullName>
    </submittedName>
</protein>
<organism evidence="6">
    <name type="scientific">Campylobacter upsaliensis</name>
    <dbReference type="NCBI Taxonomy" id="28080"/>
    <lineage>
        <taxon>Bacteria</taxon>
        <taxon>Pseudomonadati</taxon>
        <taxon>Campylobacterota</taxon>
        <taxon>Epsilonproteobacteria</taxon>
        <taxon>Campylobacterales</taxon>
        <taxon>Campylobacteraceae</taxon>
        <taxon>Campylobacter</taxon>
    </lineage>
</organism>
<evidence type="ECO:0000313" key="5">
    <source>
        <dbReference type="EMBL" id="EAJ1622846.1"/>
    </source>
</evidence>
<dbReference type="PANTHER" id="PTHR47514">
    <property type="entry name" value="TRANSKETOLASE N-TERMINAL SECTION-RELATED"/>
    <property type="match status" value="1"/>
</dbReference>
<evidence type="ECO:0000256" key="3">
    <source>
        <dbReference type="ARBA" id="ARBA00023052"/>
    </source>
</evidence>
<dbReference type="Proteomes" id="UP000535305">
    <property type="component" value="Unassembled WGS sequence"/>
</dbReference>
<keyword evidence="7" id="KW-1185">Reference proteome</keyword>
<dbReference type="EMBL" id="AACSBQ010000055">
    <property type="protein sequence ID" value="EAL8904400.1"/>
    <property type="molecule type" value="Genomic_DNA"/>
</dbReference>
<dbReference type="InterPro" id="IPR029061">
    <property type="entry name" value="THDP-binding"/>
</dbReference>
<gene>
    <name evidence="5" type="ORF">CT510_09410</name>
    <name evidence="6" type="ORF">D0B03_08790</name>
</gene>
<proteinExistence type="inferred from homology"/>
<comment type="caution">
    <text evidence="6">The sequence shown here is derived from an EMBL/GenBank/DDBJ whole genome shotgun (WGS) entry which is preliminary data.</text>
</comment>
<dbReference type="InterPro" id="IPR005474">
    <property type="entry name" value="Transketolase_N"/>
</dbReference>